<reference evidence="3" key="2">
    <citation type="submission" date="2025-08" db="UniProtKB">
        <authorList>
            <consortium name="RefSeq"/>
        </authorList>
    </citation>
    <scope>IDENTIFICATION</scope>
    <source>
        <strain evidence="3">14028-0561.14</strain>
        <tissue evidence="3">Whole fly</tissue>
    </source>
</reference>
<sequence>MSENKNEKKEPPPPLDEIDAEELLATTQANISNELAKKIWSVTTSDVALGIREFPGEKLPYVPSDIGSILAPPAGSRSGIGNRFGSKQHANENATAHILEVGRALYGETYGFPENESPNYYKAAENYSLFGEYFLDFPKDTATCFADLEQTSDGDSKPPPGFERATTRTSLPFDKNQAQTNGGAAAPASGSKYSGPPCSAPVPQPQQRQAPRPQQPVQHRQPGDEKTFPQMYQFNQLAPQTQLNPSHHQSCPHLHGSHVQPQPPVGSVPPSNMATALQQQQKQHRPGGALINGAEIGGGLCGHSHVHNHGQGHATANEFNLSQLYQQLMARNMRTNPLHHQLHHQQQHMAQNQQQHHHHTTTCAAAAAAMIYANFENHIRQLHLQQHLQQQQQQQHQQHQQQQQQQQQRHARIPRGIYGGNGQAGPGAATGSGGGVGATPSTSQEPPTTGHK</sequence>
<dbReference type="GeneID" id="108074590"/>
<evidence type="ECO:0000313" key="3">
    <source>
        <dbReference type="RefSeq" id="XP_017022191.1"/>
    </source>
</evidence>
<gene>
    <name evidence="3" type="primary">LOC108074590</name>
</gene>
<proteinExistence type="predicted"/>
<feature type="compositionally biased region" description="Gly residues" evidence="1">
    <location>
        <begin position="417"/>
        <end position="437"/>
    </location>
</feature>
<dbReference type="OrthoDB" id="8036466at2759"/>
<organism evidence="2 3">
    <name type="scientific">Drosophila kikkawai</name>
    <name type="common">Fruit fly</name>
    <dbReference type="NCBI Taxonomy" id="30033"/>
    <lineage>
        <taxon>Eukaryota</taxon>
        <taxon>Metazoa</taxon>
        <taxon>Ecdysozoa</taxon>
        <taxon>Arthropoda</taxon>
        <taxon>Hexapoda</taxon>
        <taxon>Insecta</taxon>
        <taxon>Pterygota</taxon>
        <taxon>Neoptera</taxon>
        <taxon>Endopterygota</taxon>
        <taxon>Diptera</taxon>
        <taxon>Brachycera</taxon>
        <taxon>Muscomorpha</taxon>
        <taxon>Ephydroidea</taxon>
        <taxon>Drosophilidae</taxon>
        <taxon>Drosophila</taxon>
        <taxon>Sophophora</taxon>
    </lineage>
</organism>
<feature type="compositionally biased region" description="Polar residues" evidence="1">
    <location>
        <begin position="240"/>
        <end position="249"/>
    </location>
</feature>
<dbReference type="AlphaFoldDB" id="A0A6P4IHF8"/>
<feature type="region of interest" description="Disordered" evidence="1">
    <location>
        <begin position="340"/>
        <end position="361"/>
    </location>
</feature>
<feature type="region of interest" description="Disordered" evidence="1">
    <location>
        <begin position="149"/>
        <end position="225"/>
    </location>
</feature>
<feature type="compositionally biased region" description="Low complexity" evidence="1">
    <location>
        <begin position="205"/>
        <end position="220"/>
    </location>
</feature>
<evidence type="ECO:0000256" key="1">
    <source>
        <dbReference type="SAM" id="MobiDB-lite"/>
    </source>
</evidence>
<dbReference type="Proteomes" id="UP001652661">
    <property type="component" value="Chromosome 2L"/>
</dbReference>
<feature type="compositionally biased region" description="Low complexity" evidence="1">
    <location>
        <begin position="386"/>
        <end position="408"/>
    </location>
</feature>
<dbReference type="RefSeq" id="XP_017022191.1">
    <property type="nucleotide sequence ID" value="XM_017166702.3"/>
</dbReference>
<protein>
    <submittedName>
        <fullName evidence="3">Involucrin isoform X1</fullName>
    </submittedName>
</protein>
<evidence type="ECO:0000313" key="2">
    <source>
        <dbReference type="Proteomes" id="UP001652661"/>
    </source>
</evidence>
<accession>A0A6P4IHF8</accession>
<feature type="region of interest" description="Disordered" evidence="1">
    <location>
        <begin position="386"/>
        <end position="452"/>
    </location>
</feature>
<name>A0A6P4IHF8_DROKI</name>
<keyword evidence="2" id="KW-1185">Reference proteome</keyword>
<feature type="compositionally biased region" description="Polar residues" evidence="1">
    <location>
        <begin position="272"/>
        <end position="281"/>
    </location>
</feature>
<feature type="region of interest" description="Disordered" evidence="1">
    <location>
        <begin position="240"/>
        <end position="286"/>
    </location>
</feature>
<reference evidence="2" key="1">
    <citation type="submission" date="2025-05" db="UniProtKB">
        <authorList>
            <consortium name="RefSeq"/>
        </authorList>
    </citation>
    <scope>NUCLEOTIDE SEQUENCE [LARGE SCALE GENOMIC DNA]</scope>
    <source>
        <strain evidence="2">14028-0561.14</strain>
    </source>
</reference>